<dbReference type="SUPFAM" id="SSF52058">
    <property type="entry name" value="L domain-like"/>
    <property type="match status" value="1"/>
</dbReference>
<dbReference type="AlphaFoldDB" id="A0A8J6AVB7"/>
<organism evidence="2 3">
    <name type="scientific">Carpediemonas membranifera</name>
    <dbReference type="NCBI Taxonomy" id="201153"/>
    <lineage>
        <taxon>Eukaryota</taxon>
        <taxon>Metamonada</taxon>
        <taxon>Carpediemonas-like organisms</taxon>
        <taxon>Carpediemonas</taxon>
    </lineage>
</organism>
<evidence type="ECO:0000313" key="2">
    <source>
        <dbReference type="EMBL" id="KAG9393425.1"/>
    </source>
</evidence>
<dbReference type="InterPro" id="IPR042655">
    <property type="entry name" value="LRC72"/>
</dbReference>
<dbReference type="InterPro" id="IPR032675">
    <property type="entry name" value="LRR_dom_sf"/>
</dbReference>
<reference evidence="2" key="1">
    <citation type="submission" date="2021-05" db="EMBL/GenBank/DDBJ databases">
        <title>A free-living protist that lacks canonical eukaryotic 1 DNA replication and segregation systems.</title>
        <authorList>
            <person name="Salas-Leiva D.E."/>
            <person name="Tromer E.C."/>
            <person name="Curtis B.A."/>
            <person name="Jerlstrom-Hultqvist J."/>
            <person name="Kolisko M."/>
            <person name="Yi Z."/>
            <person name="Salas-Leiva J.S."/>
            <person name="Gallot-Lavallee L."/>
            <person name="Kops G.J.P.L."/>
            <person name="Archibald J.M."/>
            <person name="Simpson A.G.B."/>
            <person name="Roger A.J."/>
        </authorList>
    </citation>
    <scope>NUCLEOTIDE SEQUENCE</scope>
    <source>
        <strain evidence="2">BICM</strain>
    </source>
</reference>
<accession>A0A8J6AVB7</accession>
<protein>
    <submittedName>
        <fullName evidence="2">Uncharacterized protein</fullName>
    </submittedName>
</protein>
<evidence type="ECO:0000256" key="1">
    <source>
        <dbReference type="SAM" id="MobiDB-lite"/>
    </source>
</evidence>
<evidence type="ECO:0000313" key="3">
    <source>
        <dbReference type="Proteomes" id="UP000717585"/>
    </source>
</evidence>
<feature type="region of interest" description="Disordered" evidence="1">
    <location>
        <begin position="528"/>
        <end position="549"/>
    </location>
</feature>
<dbReference type="EMBL" id="JAHDYR010000025">
    <property type="protein sequence ID" value="KAG9393425.1"/>
    <property type="molecule type" value="Genomic_DNA"/>
</dbReference>
<dbReference type="PANTHER" id="PTHR46759:SF2">
    <property type="match status" value="1"/>
</dbReference>
<name>A0A8J6AVB7_9EUKA</name>
<sequence>METLIADNCGLTDISRMDGCHALFNFSAAHNGLTVLDTLSSFASFGVLNLSHNFIEFDHLLAIHSCQVVSLWLEGTPLASDPHYRILVTLACPLAWALDGIPFTAEERAAAQAIRDGTGVIPAPPLPPLLLSREVKKSRMAAMTEDATPTVRTVFDQMFPASTAARPTSSVMTARYRYLIQSHRIWADQWVAYTRLMNRQPSLPFKWPLTATNTTKAGLATLIVWAATTPLPQRNDSPPTSLVTPSEFHPHLGLLCSALGVDPSLAAAPTPVLLAVAHSFLTALKSHVVPDATGLCQIADPSSDAQLAKFINKGAYDSIMAFLTRGEDLDPIVSDIAFLYLTSIEMEVTRTKDRTAVPLRAFRAQVASGFSKEQQPNPDHVSVLSSTVRGVREAVILSGYWDMFCRGDIPDHPEAAILPAAHIGREVRSAVMKRLSDIASTESDIGSAEDLANLKNRIRMLREPAYRLKLEKEEARVEKERSFAASMQQALDQGGVTDVEQTQTAREASEDARAGVARETVVAGVTVTEGETHAPVSSTSGPAEGSTRKVKVRVKSAEVVTAPAVGHHVVLASGAMGRVVDTIDTVAYVTDIDGEIHVVPLPELVEEISTTSLKPFVVWRHRPSNTPMSTYRPKPKPQGQARQKPPQVEAFSREDSQRTEFGLVSTTVANVSRHVPSARAWTPIKVQRVITLDETLLNPPDEAEQLEKETARLLTTMSVGSLTGKKAFITESSPLTSQIIDAENKALHTTISDAQHERRKILDDIGAVLPEYNPLRTTEMVQQARADAAKGPTVRPPTKWFKNTTLPRNKNTLGAPMLTLSSTVYNNRPVPFALPKRRPPSSYTNAVHAESKFSTLEFEKETLPSVQANVGHVGKIISDRVTVDGVREYYCRWDRQKPLTAKYLWLREEDILPEELDAYTIVT</sequence>
<dbReference type="PANTHER" id="PTHR46759">
    <property type="entry name" value="LEUCINE-RICH REPEAT-CONTAINING PROTEIN 72"/>
    <property type="match status" value="1"/>
</dbReference>
<proteinExistence type="predicted"/>
<feature type="region of interest" description="Disordered" evidence="1">
    <location>
        <begin position="624"/>
        <end position="657"/>
    </location>
</feature>
<dbReference type="Gene3D" id="3.80.10.10">
    <property type="entry name" value="Ribonuclease Inhibitor"/>
    <property type="match status" value="1"/>
</dbReference>
<keyword evidence="3" id="KW-1185">Reference proteome</keyword>
<comment type="caution">
    <text evidence="2">The sequence shown here is derived from an EMBL/GenBank/DDBJ whole genome shotgun (WGS) entry which is preliminary data.</text>
</comment>
<dbReference type="Proteomes" id="UP000717585">
    <property type="component" value="Unassembled WGS sequence"/>
</dbReference>
<gene>
    <name evidence="2" type="ORF">J8273_3561</name>
</gene>